<dbReference type="CDD" id="cd03349">
    <property type="entry name" value="LbH_XAT"/>
    <property type="match status" value="1"/>
</dbReference>
<dbReference type="Proteomes" id="UP001201985">
    <property type="component" value="Unassembled WGS sequence"/>
</dbReference>
<reference evidence="5 6" key="1">
    <citation type="submission" date="2022-03" db="EMBL/GenBank/DDBJ databases">
        <title>Complete genome analysis of Roseomonas KG 17.1 : a prolific producer of plant growth promoters.</title>
        <authorList>
            <person name="Saadouli I."/>
            <person name="Najjari A."/>
            <person name="Mosbah A."/>
            <person name="Ouzari H.I."/>
        </authorList>
    </citation>
    <scope>NUCLEOTIDE SEQUENCE [LARGE SCALE GENOMIC DNA]</scope>
    <source>
        <strain evidence="5 6">KG17-1</strain>
    </source>
</reference>
<comment type="caution">
    <text evidence="5">The sequence shown here is derived from an EMBL/GenBank/DDBJ whole genome shotgun (WGS) entry which is preliminary data.</text>
</comment>
<evidence type="ECO:0000313" key="6">
    <source>
        <dbReference type="Proteomes" id="UP001201985"/>
    </source>
</evidence>
<evidence type="ECO:0000313" key="5">
    <source>
        <dbReference type="EMBL" id="MCI0755293.1"/>
    </source>
</evidence>
<name>A0ABS9W7U8_9PROT</name>
<dbReference type="PANTHER" id="PTHR43300">
    <property type="entry name" value="ACETYLTRANSFERASE"/>
    <property type="match status" value="1"/>
</dbReference>
<dbReference type="InterPro" id="IPR011004">
    <property type="entry name" value="Trimer_LpxA-like_sf"/>
</dbReference>
<proteinExistence type="inferred from homology"/>
<sequence>MSQLPPQPKFAETRIHPAARLREAQIGRCCEVPEGAALEYSSLGDYSYLGPGCMVADASIGRFCAIAAAVRIGAPNHPMDRPSLHRFTYCPEYYDARAERDAAFFAARRDARVVIGHDVWIGHGVTVLPGVTVGHGAVLAAGAVVTRDVPPYSIVGGVPARLLRERFNRATAERLQRIAWWNWPFETILQRLESFQAGDIEAFCDRWDPRPNMPAEG</sequence>
<organism evidence="5 6">
    <name type="scientific">Teichococcus vastitatis</name>
    <dbReference type="NCBI Taxonomy" id="2307076"/>
    <lineage>
        <taxon>Bacteria</taxon>
        <taxon>Pseudomonadati</taxon>
        <taxon>Pseudomonadota</taxon>
        <taxon>Alphaproteobacteria</taxon>
        <taxon>Acetobacterales</taxon>
        <taxon>Roseomonadaceae</taxon>
        <taxon>Roseomonas</taxon>
    </lineage>
</organism>
<evidence type="ECO:0000256" key="1">
    <source>
        <dbReference type="ARBA" id="ARBA00007274"/>
    </source>
</evidence>
<dbReference type="InterPro" id="IPR017694">
    <property type="entry name" value="Phosphonate_tfrase_rpt"/>
</dbReference>
<keyword evidence="2" id="KW-0808">Transferase</keyword>
<dbReference type="NCBIfam" id="TIGR03308">
    <property type="entry name" value="phn_thr-fam"/>
    <property type="match status" value="1"/>
</dbReference>
<evidence type="ECO:0000256" key="2">
    <source>
        <dbReference type="ARBA" id="ARBA00022679"/>
    </source>
</evidence>
<gene>
    <name evidence="5" type="ORF">MON41_16355</name>
</gene>
<keyword evidence="4" id="KW-0012">Acyltransferase</keyword>
<dbReference type="PROSITE" id="PS00101">
    <property type="entry name" value="HEXAPEP_TRANSFERASES"/>
    <property type="match status" value="1"/>
</dbReference>
<protein>
    <submittedName>
        <fullName evidence="5">Acetyltransferase</fullName>
    </submittedName>
</protein>
<evidence type="ECO:0000256" key="3">
    <source>
        <dbReference type="ARBA" id="ARBA00022737"/>
    </source>
</evidence>
<evidence type="ECO:0000256" key="4">
    <source>
        <dbReference type="ARBA" id="ARBA00023315"/>
    </source>
</evidence>
<dbReference type="PANTHER" id="PTHR43300:SF11">
    <property type="entry name" value="ACETYLTRANSFERASE RV3034C-RELATED"/>
    <property type="match status" value="1"/>
</dbReference>
<dbReference type="RefSeq" id="WP_120009145.1">
    <property type="nucleotide sequence ID" value="NZ_JALBUU010000028.1"/>
</dbReference>
<accession>A0ABS9W7U8</accession>
<keyword evidence="3" id="KW-0677">Repeat</keyword>
<dbReference type="EMBL" id="JALBUU010000028">
    <property type="protein sequence ID" value="MCI0755293.1"/>
    <property type="molecule type" value="Genomic_DNA"/>
</dbReference>
<dbReference type="InterPro" id="IPR018357">
    <property type="entry name" value="Hexapep_transf_CS"/>
</dbReference>
<comment type="similarity">
    <text evidence="1">Belongs to the transferase hexapeptide repeat family.</text>
</comment>
<dbReference type="SUPFAM" id="SSF51161">
    <property type="entry name" value="Trimeric LpxA-like enzymes"/>
    <property type="match status" value="1"/>
</dbReference>
<dbReference type="Pfam" id="PF00132">
    <property type="entry name" value="Hexapep"/>
    <property type="match status" value="1"/>
</dbReference>
<dbReference type="InterPro" id="IPR050179">
    <property type="entry name" value="Trans_hexapeptide_repeat"/>
</dbReference>
<keyword evidence="6" id="KW-1185">Reference proteome</keyword>
<dbReference type="InterPro" id="IPR001451">
    <property type="entry name" value="Hexapep"/>
</dbReference>
<dbReference type="Gene3D" id="2.160.10.10">
    <property type="entry name" value="Hexapeptide repeat proteins"/>
    <property type="match status" value="1"/>
</dbReference>